<sequence length="457" mass="51271">MSEPAFRQHMVGKQLDFEMGDRLTCKRGTTTVGKVDGENMWIFNNEVHMLAREDERGVIVIEELSQKDQKYALLPTQGTIWTATITTPLSLGPMRHAVVVVGPSGLGKTMSLKTALSMIGIGDTGYLRQFKREAMMSLASQTTLGCFLDDPLSLESCKESVIDFYGMGTFFTLSRGFEAARCGYLMTANNPLQHHTESLGICGGCEGFCKMIQDRFDRRRKGQNTYEDITDGRQYKKIKELREPNNMSLLMNTDGRHDEVLRKHLPFVDLYITETKKSLRCKLDTGAHVNVLPEKDWRRLRGRNTALKPTETRLYGYGNTWLDVLGECSLPCRHRENTRRKKSKMEIMGDLRKGPTNLLEEELALQMKLQAQQHSHELAMLKELLGAFTRSQGLHQDQCSGTGGGGGVVPPRTRQRRLSCGVRGTPPPTLEREQVAASSTAPSQGQLEDQGELPLLM</sequence>
<evidence type="ECO:0000313" key="3">
    <source>
        <dbReference type="EMBL" id="CAH1275522.1"/>
    </source>
</evidence>
<dbReference type="Proteomes" id="UP000838412">
    <property type="component" value="Unassembled WGS sequence"/>
</dbReference>
<feature type="domain" description="Peptidase A2" evidence="2">
    <location>
        <begin position="279"/>
        <end position="318"/>
    </location>
</feature>
<name>A0A8S4MLV6_BRALA</name>
<dbReference type="EMBL" id="CAKMNS010000037">
    <property type="protein sequence ID" value="CAH1275522.1"/>
    <property type="molecule type" value="Genomic_DNA"/>
</dbReference>
<dbReference type="GO" id="GO:0006508">
    <property type="term" value="P:proteolysis"/>
    <property type="evidence" value="ECO:0007669"/>
    <property type="project" value="InterPro"/>
</dbReference>
<dbReference type="GO" id="GO:0004190">
    <property type="term" value="F:aspartic-type endopeptidase activity"/>
    <property type="evidence" value="ECO:0007669"/>
    <property type="project" value="InterPro"/>
</dbReference>
<evidence type="ECO:0000259" key="2">
    <source>
        <dbReference type="PROSITE" id="PS50175"/>
    </source>
</evidence>
<feature type="compositionally biased region" description="Polar residues" evidence="1">
    <location>
        <begin position="436"/>
        <end position="447"/>
    </location>
</feature>
<dbReference type="CDD" id="cd05481">
    <property type="entry name" value="retropepsin_like_LTR_1"/>
    <property type="match status" value="1"/>
</dbReference>
<evidence type="ECO:0000256" key="1">
    <source>
        <dbReference type="SAM" id="MobiDB-lite"/>
    </source>
</evidence>
<organism evidence="3 4">
    <name type="scientific">Branchiostoma lanceolatum</name>
    <name type="common">Common lancelet</name>
    <name type="synonym">Amphioxus lanceolatum</name>
    <dbReference type="NCBI Taxonomy" id="7740"/>
    <lineage>
        <taxon>Eukaryota</taxon>
        <taxon>Metazoa</taxon>
        <taxon>Chordata</taxon>
        <taxon>Cephalochordata</taxon>
        <taxon>Leptocardii</taxon>
        <taxon>Amphioxiformes</taxon>
        <taxon>Branchiostomatidae</taxon>
        <taxon>Branchiostoma</taxon>
    </lineage>
</organism>
<evidence type="ECO:0000313" key="4">
    <source>
        <dbReference type="Proteomes" id="UP000838412"/>
    </source>
</evidence>
<dbReference type="AlphaFoldDB" id="A0A8S4MLV6"/>
<accession>A0A8S4MLV6</accession>
<proteinExistence type="predicted"/>
<keyword evidence="4" id="KW-1185">Reference proteome</keyword>
<feature type="region of interest" description="Disordered" evidence="1">
    <location>
        <begin position="396"/>
        <end position="457"/>
    </location>
</feature>
<reference evidence="3" key="1">
    <citation type="submission" date="2022-01" db="EMBL/GenBank/DDBJ databases">
        <authorList>
            <person name="Braso-Vives M."/>
        </authorList>
    </citation>
    <scope>NUCLEOTIDE SEQUENCE</scope>
</reference>
<dbReference type="InterPro" id="IPR001995">
    <property type="entry name" value="Peptidase_A2_cat"/>
</dbReference>
<gene>
    <name evidence="3" type="primary">Hypp9363</name>
    <name evidence="3" type="ORF">BLAG_LOCUS25754</name>
</gene>
<dbReference type="PROSITE" id="PS50175">
    <property type="entry name" value="ASP_PROT_RETROV"/>
    <property type="match status" value="1"/>
</dbReference>
<protein>
    <submittedName>
        <fullName evidence="3">Hypp9363 protein</fullName>
    </submittedName>
</protein>
<comment type="caution">
    <text evidence="3">The sequence shown here is derived from an EMBL/GenBank/DDBJ whole genome shotgun (WGS) entry which is preliminary data.</text>
</comment>